<organism evidence="10">
    <name type="scientific">Canis rufus</name>
    <name type="common">Red wolf</name>
    <name type="synonym">Canis lupus rufus</name>
    <dbReference type="NCBI Taxonomy" id="45781"/>
    <lineage>
        <taxon>Eukaryota</taxon>
        <taxon>Metazoa</taxon>
        <taxon>Chordata</taxon>
        <taxon>Craniata</taxon>
        <taxon>Vertebrata</taxon>
        <taxon>Euteleostomi</taxon>
        <taxon>Mammalia</taxon>
        <taxon>Eutheria</taxon>
        <taxon>Laurasiatheria</taxon>
        <taxon>Carnivora</taxon>
        <taxon>Caniformia</taxon>
        <taxon>Canidae</taxon>
        <taxon>Canis</taxon>
    </lineage>
</organism>
<dbReference type="PANTHER" id="PTHR11437:SF24">
    <property type="entry name" value="RIBONUCLEASE PANCREATIC"/>
    <property type="match status" value="1"/>
</dbReference>
<accession>A0A0A7AM69</accession>
<dbReference type="Pfam" id="PF00074">
    <property type="entry name" value="RnaseA"/>
    <property type="match status" value="1"/>
</dbReference>
<evidence type="ECO:0000256" key="2">
    <source>
        <dbReference type="ARBA" id="ARBA00005600"/>
    </source>
</evidence>
<dbReference type="PANTHER" id="PTHR11437">
    <property type="entry name" value="RIBONUCLEASE"/>
    <property type="match status" value="1"/>
</dbReference>
<keyword evidence="6 8" id="KW-0378">Hydrolase</keyword>
<dbReference type="GO" id="GO:0004519">
    <property type="term" value="F:endonuclease activity"/>
    <property type="evidence" value="ECO:0007669"/>
    <property type="project" value="UniProtKB-KW"/>
</dbReference>
<keyword evidence="5 8" id="KW-0255">Endonuclease</keyword>
<dbReference type="SMR" id="A0A0A7AM69"/>
<dbReference type="GO" id="GO:0016787">
    <property type="term" value="F:hydrolase activity"/>
    <property type="evidence" value="ECO:0007669"/>
    <property type="project" value="UniProtKB-KW"/>
</dbReference>
<dbReference type="InterPro" id="IPR023411">
    <property type="entry name" value="RNaseA_AS"/>
</dbReference>
<evidence type="ECO:0000256" key="6">
    <source>
        <dbReference type="ARBA" id="ARBA00022801"/>
    </source>
</evidence>
<comment type="similarity">
    <text evidence="2 8">Belongs to the pancreatic ribonuclease family.</text>
</comment>
<dbReference type="InterPro" id="IPR036816">
    <property type="entry name" value="RNaseA-like_dom_sf"/>
</dbReference>
<dbReference type="GO" id="GO:0004540">
    <property type="term" value="F:RNA nuclease activity"/>
    <property type="evidence" value="ECO:0007669"/>
    <property type="project" value="TreeGrafter"/>
</dbReference>
<dbReference type="Gene3D" id="3.10.130.10">
    <property type="entry name" value="Ribonuclease A-like domain"/>
    <property type="match status" value="1"/>
</dbReference>
<feature type="signal peptide" evidence="8">
    <location>
        <begin position="1"/>
        <end position="28"/>
    </location>
</feature>
<reference evidence="10" key="1">
    <citation type="submission" date="2013-04" db="EMBL/GenBank/DDBJ databases">
        <title>Gene duplication and functional diversification of Musteloidea (order Carnivora) Ribonuclease Gene.</title>
        <authorList>
            <person name="Yu L."/>
            <person name="Liu J."/>
            <person name="Zhang Y.-P."/>
        </authorList>
    </citation>
    <scope>NUCLEOTIDE SEQUENCE</scope>
    <source>
        <strain evidence="10">Red</strain>
    </source>
</reference>
<evidence type="ECO:0000256" key="5">
    <source>
        <dbReference type="ARBA" id="ARBA00022759"/>
    </source>
</evidence>
<protein>
    <submittedName>
        <fullName evidence="10">Pancreatic ribonuclease</fullName>
    </submittedName>
</protein>
<dbReference type="EMBL" id="KC885046">
    <property type="protein sequence ID" value="AHI58813.1"/>
    <property type="molecule type" value="Genomic_DNA"/>
</dbReference>
<feature type="chain" id="PRO_5007746134" evidence="8">
    <location>
        <begin position="29"/>
        <end position="151"/>
    </location>
</feature>
<dbReference type="FunFam" id="3.10.130.10:FF:000001">
    <property type="entry name" value="Ribonuclease pancreatic"/>
    <property type="match status" value="1"/>
</dbReference>
<dbReference type="CDD" id="cd06265">
    <property type="entry name" value="RNase_A_canonical"/>
    <property type="match status" value="1"/>
</dbReference>
<sequence>MAQEKFLVLLPLVVLALLGLACVQPSLARESKAMKFQRQHMDSHPAAISASYCNLMMKRRNMTDGWCKPVNTFVHEPLADVQAVCSQKDVLCKNGQSNCHQSRSQMNITDCRLKNGSKFPKCVYTTTQKEQYIVVACEGNPHVPVHFDACL</sequence>
<dbReference type="SUPFAM" id="SSF54076">
    <property type="entry name" value="RNase A-like"/>
    <property type="match status" value="1"/>
</dbReference>
<dbReference type="SMART" id="SM00092">
    <property type="entry name" value="RNAse_Pc"/>
    <property type="match status" value="1"/>
</dbReference>
<dbReference type="InterPro" id="IPR001427">
    <property type="entry name" value="RNaseA"/>
</dbReference>
<keyword evidence="7" id="KW-1015">Disulfide bond</keyword>
<dbReference type="GO" id="GO:0050830">
    <property type="term" value="P:defense response to Gram-positive bacterium"/>
    <property type="evidence" value="ECO:0007669"/>
    <property type="project" value="TreeGrafter"/>
</dbReference>
<evidence type="ECO:0000256" key="1">
    <source>
        <dbReference type="ARBA" id="ARBA00004613"/>
    </source>
</evidence>
<keyword evidence="3" id="KW-0964">Secreted</keyword>
<dbReference type="AlphaFoldDB" id="A0A0A7AM69"/>
<evidence type="ECO:0000313" key="10">
    <source>
        <dbReference type="EMBL" id="AHI58813.1"/>
    </source>
</evidence>
<comment type="subcellular location">
    <subcellularLocation>
        <location evidence="1">Secreted</location>
    </subcellularLocation>
</comment>
<name>A0A0A7AM69_CANRF</name>
<dbReference type="GO" id="GO:0003676">
    <property type="term" value="F:nucleic acid binding"/>
    <property type="evidence" value="ECO:0007669"/>
    <property type="project" value="InterPro"/>
</dbReference>
<feature type="domain" description="Ribonuclease A-domain" evidence="9">
    <location>
        <begin position="29"/>
        <end position="151"/>
    </location>
</feature>
<evidence type="ECO:0000256" key="3">
    <source>
        <dbReference type="ARBA" id="ARBA00022525"/>
    </source>
</evidence>
<dbReference type="PROSITE" id="PS51257">
    <property type="entry name" value="PROKAR_LIPOPROTEIN"/>
    <property type="match status" value="1"/>
</dbReference>
<evidence type="ECO:0000256" key="8">
    <source>
        <dbReference type="RuleBase" id="RU000651"/>
    </source>
</evidence>
<dbReference type="GO" id="GO:0005576">
    <property type="term" value="C:extracellular region"/>
    <property type="evidence" value="ECO:0007669"/>
    <property type="project" value="UniProtKB-SubCell"/>
</dbReference>
<dbReference type="PRINTS" id="PR00794">
    <property type="entry name" value="RIBONUCLEASE"/>
</dbReference>
<dbReference type="PROSITE" id="PS00127">
    <property type="entry name" value="RNASE_PANCREATIC"/>
    <property type="match status" value="1"/>
</dbReference>
<dbReference type="InterPro" id="IPR023412">
    <property type="entry name" value="RNaseA_domain"/>
</dbReference>
<evidence type="ECO:0000259" key="9">
    <source>
        <dbReference type="SMART" id="SM00092"/>
    </source>
</evidence>
<evidence type="ECO:0000256" key="7">
    <source>
        <dbReference type="ARBA" id="ARBA00023157"/>
    </source>
</evidence>
<evidence type="ECO:0000256" key="4">
    <source>
        <dbReference type="ARBA" id="ARBA00022722"/>
    </source>
</evidence>
<keyword evidence="4 8" id="KW-0540">Nuclease</keyword>
<proteinExistence type="inferred from homology"/>
<gene>
    <name evidence="10" type="primary">RNASE1</name>
</gene>
<keyword evidence="8" id="KW-0732">Signal</keyword>